<keyword evidence="5" id="KW-0963">Cytoplasm</keyword>
<feature type="binding site" evidence="5">
    <location>
        <position position="70"/>
    </location>
    <ligand>
        <name>S-adenosyl-L-methionine</name>
        <dbReference type="ChEBI" id="CHEBI:59789"/>
    </ligand>
</feature>
<dbReference type="PANTHER" id="PTHR33603:SF1">
    <property type="entry name" value="RIBOSOMAL RNA LARGE SUBUNIT METHYLTRANSFERASE H"/>
    <property type="match status" value="1"/>
</dbReference>
<comment type="similarity">
    <text evidence="4 5">Belongs to the RNA methyltransferase RlmH family.</text>
</comment>
<comment type="catalytic activity">
    <reaction evidence="5">
        <text>pseudouridine(1915) in 23S rRNA + S-adenosyl-L-methionine = N(3)-methylpseudouridine(1915) in 23S rRNA + S-adenosyl-L-homocysteine + H(+)</text>
        <dbReference type="Rhea" id="RHEA:42752"/>
        <dbReference type="Rhea" id="RHEA-COMP:10221"/>
        <dbReference type="Rhea" id="RHEA-COMP:10222"/>
        <dbReference type="ChEBI" id="CHEBI:15378"/>
        <dbReference type="ChEBI" id="CHEBI:57856"/>
        <dbReference type="ChEBI" id="CHEBI:59789"/>
        <dbReference type="ChEBI" id="CHEBI:65314"/>
        <dbReference type="ChEBI" id="CHEBI:74486"/>
        <dbReference type="EC" id="2.1.1.177"/>
    </reaction>
</comment>
<dbReference type="PANTHER" id="PTHR33603">
    <property type="entry name" value="METHYLTRANSFERASE"/>
    <property type="match status" value="1"/>
</dbReference>
<dbReference type="RefSeq" id="WP_269332657.1">
    <property type="nucleotide sequence ID" value="NZ_JAMZFT010000002.1"/>
</dbReference>
<comment type="subunit">
    <text evidence="5">Homodimer.</text>
</comment>
<feature type="binding site" evidence="5">
    <location>
        <begin position="121"/>
        <end position="126"/>
    </location>
    <ligand>
        <name>S-adenosyl-L-methionine</name>
        <dbReference type="ChEBI" id="CHEBI:59789"/>
    </ligand>
</feature>
<dbReference type="InterPro" id="IPR029028">
    <property type="entry name" value="Alpha/beta_knot_MTases"/>
</dbReference>
<dbReference type="Proteomes" id="UP001055804">
    <property type="component" value="Unassembled WGS sequence"/>
</dbReference>
<sequence length="155" mass="16926">MRLTVTAVGRLRRGPERELVDDYRARADAAGRAVGLFPVSVQEIDAKGGAEGEAQALLASLPPDTALIALDERGTEMSSEAFSALLADWRDAGRRDCVLMIGGADGFDRTVRDRADRTLAFGKMTWPHMMVRVMALEQIYRAITILSGHPYHRGG</sequence>
<dbReference type="InterPro" id="IPR003742">
    <property type="entry name" value="RlmH-like"/>
</dbReference>
<proteinExistence type="inferred from homology"/>
<keyword evidence="3 5" id="KW-0949">S-adenosyl-L-methionine</keyword>
<name>A0A9J6PFY0_9PROT</name>
<evidence type="ECO:0000313" key="6">
    <source>
        <dbReference type="EMBL" id="MCP1336707.1"/>
    </source>
</evidence>
<evidence type="ECO:0000256" key="3">
    <source>
        <dbReference type="ARBA" id="ARBA00022691"/>
    </source>
</evidence>
<dbReference type="Gene3D" id="3.40.1280.10">
    <property type="match status" value="1"/>
</dbReference>
<dbReference type="HAMAP" id="MF_00658">
    <property type="entry name" value="23SrRNA_methyltr_H"/>
    <property type="match status" value="1"/>
</dbReference>
<dbReference type="PIRSF" id="PIRSF004505">
    <property type="entry name" value="MT_bac"/>
    <property type="match status" value="1"/>
</dbReference>
<evidence type="ECO:0000256" key="2">
    <source>
        <dbReference type="ARBA" id="ARBA00022679"/>
    </source>
</evidence>
<dbReference type="GO" id="GO:0070038">
    <property type="term" value="F:rRNA (pseudouridine-N3-)-methyltransferase activity"/>
    <property type="evidence" value="ECO:0007669"/>
    <property type="project" value="UniProtKB-UniRule"/>
</dbReference>
<dbReference type="NCBIfam" id="NF000989">
    <property type="entry name" value="PRK00103.2-3"/>
    <property type="match status" value="1"/>
</dbReference>
<dbReference type="Pfam" id="PF02590">
    <property type="entry name" value="SPOUT_MTase"/>
    <property type="match status" value="1"/>
</dbReference>
<dbReference type="CDD" id="cd18081">
    <property type="entry name" value="RlmH-like"/>
    <property type="match status" value="1"/>
</dbReference>
<accession>A0A9J6PFY0</accession>
<dbReference type="NCBIfam" id="NF000988">
    <property type="entry name" value="PRK00103.2-2"/>
    <property type="match status" value="1"/>
</dbReference>
<evidence type="ECO:0000313" key="7">
    <source>
        <dbReference type="Proteomes" id="UP001055804"/>
    </source>
</evidence>
<organism evidence="6 7">
    <name type="scientific">Futiania mangrovi</name>
    <dbReference type="NCBI Taxonomy" id="2959716"/>
    <lineage>
        <taxon>Bacteria</taxon>
        <taxon>Pseudomonadati</taxon>
        <taxon>Pseudomonadota</taxon>
        <taxon>Alphaproteobacteria</taxon>
        <taxon>Futianiales</taxon>
        <taxon>Futianiaceae</taxon>
        <taxon>Futiania</taxon>
    </lineage>
</organism>
<dbReference type="AlphaFoldDB" id="A0A9J6PFY0"/>
<dbReference type="SUPFAM" id="SSF75217">
    <property type="entry name" value="alpha/beta knot"/>
    <property type="match status" value="1"/>
</dbReference>
<dbReference type="GO" id="GO:0005737">
    <property type="term" value="C:cytoplasm"/>
    <property type="evidence" value="ECO:0007669"/>
    <property type="project" value="UniProtKB-SubCell"/>
</dbReference>
<dbReference type="InterPro" id="IPR029026">
    <property type="entry name" value="tRNA_m1G_MTases_N"/>
</dbReference>
<comment type="caution">
    <text evidence="6">The sequence shown here is derived from an EMBL/GenBank/DDBJ whole genome shotgun (WGS) entry which is preliminary data.</text>
</comment>
<keyword evidence="2 5" id="KW-0808">Transferase</keyword>
<evidence type="ECO:0000256" key="1">
    <source>
        <dbReference type="ARBA" id="ARBA00022603"/>
    </source>
</evidence>
<dbReference type="EMBL" id="JAMZFT010000002">
    <property type="protein sequence ID" value="MCP1336707.1"/>
    <property type="molecule type" value="Genomic_DNA"/>
</dbReference>
<evidence type="ECO:0000256" key="4">
    <source>
        <dbReference type="ARBA" id="ARBA00038303"/>
    </source>
</evidence>
<keyword evidence="5" id="KW-0698">rRNA processing</keyword>
<evidence type="ECO:0000256" key="5">
    <source>
        <dbReference type="HAMAP-Rule" id="MF_00658"/>
    </source>
</evidence>
<feature type="binding site" evidence="5">
    <location>
        <position position="102"/>
    </location>
    <ligand>
        <name>S-adenosyl-L-methionine</name>
        <dbReference type="ChEBI" id="CHEBI:59789"/>
    </ligand>
</feature>
<keyword evidence="7" id="KW-1185">Reference proteome</keyword>
<gene>
    <name evidence="5 6" type="primary">rlmH</name>
    <name evidence="6" type="ORF">NJQ99_09835</name>
</gene>
<dbReference type="EC" id="2.1.1.177" evidence="5"/>
<reference evidence="6" key="1">
    <citation type="submission" date="2022-06" db="EMBL/GenBank/DDBJ databases">
        <title>Isolation and Genomics of Futiania mangrovii gen. nov., sp. nov., a Rare and Metabolically-versatile member in the Class Alphaproteobacteria.</title>
        <authorList>
            <person name="Liu L."/>
            <person name="Huang W.-C."/>
            <person name="Pan J."/>
            <person name="Li J."/>
            <person name="Huang Y."/>
            <person name="Du H."/>
            <person name="Liu Y."/>
            <person name="Li M."/>
        </authorList>
    </citation>
    <scope>NUCLEOTIDE SEQUENCE</scope>
    <source>
        <strain evidence="6">FT118</strain>
    </source>
</reference>
<comment type="function">
    <text evidence="5">Specifically methylates the pseudouridine at position 1915 (m3Psi1915) in 23S rRNA.</text>
</comment>
<protein>
    <recommendedName>
        <fullName evidence="5">Ribosomal RNA large subunit methyltransferase H</fullName>
        <ecNumber evidence="5">2.1.1.177</ecNumber>
    </recommendedName>
    <alternativeName>
        <fullName evidence="5">23S rRNA (pseudouridine1915-N3)-methyltransferase</fullName>
    </alternativeName>
    <alternativeName>
        <fullName evidence="5">23S rRNA m3Psi1915 methyltransferase</fullName>
    </alternativeName>
    <alternativeName>
        <fullName evidence="5">rRNA (pseudouridine-N3-)-methyltransferase RlmH</fullName>
    </alternativeName>
</protein>
<keyword evidence="1 5" id="KW-0489">Methyltransferase</keyword>
<comment type="subcellular location">
    <subcellularLocation>
        <location evidence="5">Cytoplasm</location>
    </subcellularLocation>
</comment>